<accession>A0A9X1U0C0</accession>
<protein>
    <submittedName>
        <fullName evidence="1">Uncharacterized protein</fullName>
    </submittedName>
</protein>
<reference evidence="1" key="1">
    <citation type="submission" date="2022-01" db="EMBL/GenBank/DDBJ databases">
        <title>Novel species in genus Dyadobacter.</title>
        <authorList>
            <person name="Ma C."/>
        </authorList>
    </citation>
    <scope>NUCLEOTIDE SEQUENCE</scope>
    <source>
        <strain evidence="1">CY357</strain>
    </source>
</reference>
<gene>
    <name evidence="1" type="ORF">L0661_07420</name>
</gene>
<dbReference type="EMBL" id="JAKFFV010000004">
    <property type="protein sequence ID" value="MCF2498131.1"/>
    <property type="molecule type" value="Genomic_DNA"/>
</dbReference>
<sequence>MTTTQDSKTNCELTLLNRQMSALRQEMLNVQKDQLVDCIRGFFDEGDACGPVCYLNVLMKSNANHAEGLRISTFLMQMERFDRCIKLLQKG</sequence>
<evidence type="ECO:0000313" key="1">
    <source>
        <dbReference type="EMBL" id="MCF2498131.1"/>
    </source>
</evidence>
<name>A0A9X1U0C0_9BACT</name>
<evidence type="ECO:0000313" key="2">
    <source>
        <dbReference type="Proteomes" id="UP001139411"/>
    </source>
</evidence>
<proteinExistence type="predicted"/>
<comment type="caution">
    <text evidence="1">The sequence shown here is derived from an EMBL/GenBank/DDBJ whole genome shotgun (WGS) entry which is preliminary data.</text>
</comment>
<dbReference type="Proteomes" id="UP001139411">
    <property type="component" value="Unassembled WGS sequence"/>
</dbReference>
<dbReference type="AlphaFoldDB" id="A0A9X1U0C0"/>
<dbReference type="RefSeq" id="WP_235177324.1">
    <property type="nucleotide sequence ID" value="NZ_JAKFFV010000004.1"/>
</dbReference>
<organism evidence="1 2">
    <name type="scientific">Dyadobacter chenhuakuii</name>
    <dbReference type="NCBI Taxonomy" id="2909339"/>
    <lineage>
        <taxon>Bacteria</taxon>
        <taxon>Pseudomonadati</taxon>
        <taxon>Bacteroidota</taxon>
        <taxon>Cytophagia</taxon>
        <taxon>Cytophagales</taxon>
        <taxon>Spirosomataceae</taxon>
        <taxon>Dyadobacter</taxon>
    </lineage>
</organism>